<dbReference type="RefSeq" id="WP_089385430.1">
    <property type="nucleotide sequence ID" value="NZ_FZNQ01000015.1"/>
</dbReference>
<dbReference type="InterPro" id="IPR012859">
    <property type="entry name" value="Pilin_N_archaeal"/>
</dbReference>
<evidence type="ECO:0000313" key="4">
    <source>
        <dbReference type="Proteomes" id="UP000198397"/>
    </source>
</evidence>
<keyword evidence="4" id="KW-1185">Reference proteome</keyword>
<evidence type="ECO:0000256" key="1">
    <source>
        <dbReference type="SAM" id="MobiDB-lite"/>
    </source>
</evidence>
<accession>A0A238XAF0</accession>
<reference evidence="3 4" key="1">
    <citation type="submission" date="2017-06" db="EMBL/GenBank/DDBJ databases">
        <authorList>
            <person name="Kim H.J."/>
            <person name="Triplett B.A."/>
        </authorList>
    </citation>
    <scope>NUCLEOTIDE SEQUENCE [LARGE SCALE GENOMIC DNA]</scope>
    <source>
        <strain evidence="3 4">DSM 8800</strain>
    </source>
</reference>
<feature type="compositionally biased region" description="Acidic residues" evidence="1">
    <location>
        <begin position="130"/>
        <end position="151"/>
    </location>
</feature>
<feature type="region of interest" description="Disordered" evidence="1">
    <location>
        <begin position="128"/>
        <end position="151"/>
    </location>
</feature>
<gene>
    <name evidence="3" type="ORF">SAMN06264855_11528</name>
</gene>
<evidence type="ECO:0000259" key="2">
    <source>
        <dbReference type="Pfam" id="PF07790"/>
    </source>
</evidence>
<sequence>MSRFRDDRRGFTPMAGTGLLIGVVVLLLAVVGAAVFGFIDGVAPPEAEMEIDAGGGEVTITYLAGEPIRADELYVRGDDPDDGVQFGGWPADGLVEPGDRITVEGATGNEEVEVVWNPAAFDRQKTLESYDPDEAELEGWEEDPFNEGFDG</sequence>
<proteinExistence type="predicted"/>
<dbReference type="AlphaFoldDB" id="A0A238XAF0"/>
<organism evidence="3 4">
    <name type="scientific">Halorubrum vacuolatum</name>
    <name type="common">Natronobacterium vacuolatum</name>
    <dbReference type="NCBI Taxonomy" id="63740"/>
    <lineage>
        <taxon>Archaea</taxon>
        <taxon>Methanobacteriati</taxon>
        <taxon>Methanobacteriota</taxon>
        <taxon>Stenosarchaea group</taxon>
        <taxon>Halobacteria</taxon>
        <taxon>Halobacteriales</taxon>
        <taxon>Haloferacaceae</taxon>
        <taxon>Halorubrum</taxon>
    </lineage>
</organism>
<feature type="domain" description="Archaeal Type IV pilin N-terminal" evidence="2">
    <location>
        <begin position="10"/>
        <end position="77"/>
    </location>
</feature>
<dbReference type="Proteomes" id="UP000198397">
    <property type="component" value="Unassembled WGS sequence"/>
</dbReference>
<dbReference type="OrthoDB" id="325768at2157"/>
<evidence type="ECO:0000313" key="3">
    <source>
        <dbReference type="EMBL" id="SNR55690.1"/>
    </source>
</evidence>
<name>A0A238XAF0_HALVU</name>
<protein>
    <recommendedName>
        <fullName evidence="2">Archaeal Type IV pilin N-terminal domain-containing protein</fullName>
    </recommendedName>
</protein>
<dbReference type="EMBL" id="FZNQ01000015">
    <property type="protein sequence ID" value="SNR55690.1"/>
    <property type="molecule type" value="Genomic_DNA"/>
</dbReference>
<dbReference type="Pfam" id="PF07790">
    <property type="entry name" value="Pilin_N"/>
    <property type="match status" value="1"/>
</dbReference>